<keyword evidence="2" id="KW-1185">Reference proteome</keyword>
<evidence type="ECO:0000313" key="2">
    <source>
        <dbReference type="Proteomes" id="UP001177769"/>
    </source>
</evidence>
<sequence length="41" mass="4777">MKRWRHLALLLMLMTLALLALPAYLERAELQLWLLGPAWCG</sequence>
<reference evidence="1" key="1">
    <citation type="submission" date="2023-01" db="EMBL/GenBank/DDBJ databases">
        <title>Whole genome sequence of Paucibacter sp. S2-9 isolated from pond sediment.</title>
        <authorList>
            <person name="Jung J.Y."/>
        </authorList>
    </citation>
    <scope>NUCLEOTIDE SEQUENCE</scope>
    <source>
        <strain evidence="1">S2-9</strain>
    </source>
</reference>
<evidence type="ECO:0000313" key="1">
    <source>
        <dbReference type="EMBL" id="WIT11492.1"/>
    </source>
</evidence>
<protein>
    <submittedName>
        <fullName evidence="1">Uncharacterized protein</fullName>
    </submittedName>
</protein>
<dbReference type="KEGG" id="pais:PFX98_21790"/>
<dbReference type="EMBL" id="CP116346">
    <property type="protein sequence ID" value="WIT11492.1"/>
    <property type="molecule type" value="Genomic_DNA"/>
</dbReference>
<dbReference type="RefSeq" id="WP_285232573.1">
    <property type="nucleotide sequence ID" value="NZ_CP116346.1"/>
</dbReference>
<accession>A0AA95NEP7</accession>
<name>A0AA95NEP7_9BURK</name>
<dbReference type="AlphaFoldDB" id="A0AA95NEP7"/>
<proteinExistence type="predicted"/>
<dbReference type="Proteomes" id="UP001177769">
    <property type="component" value="Chromosome"/>
</dbReference>
<organism evidence="1 2">
    <name type="scientific">Paucibacter sediminis</name>
    <dbReference type="NCBI Taxonomy" id="3019553"/>
    <lineage>
        <taxon>Bacteria</taxon>
        <taxon>Pseudomonadati</taxon>
        <taxon>Pseudomonadota</taxon>
        <taxon>Betaproteobacteria</taxon>
        <taxon>Burkholderiales</taxon>
        <taxon>Sphaerotilaceae</taxon>
        <taxon>Roseateles</taxon>
    </lineage>
</organism>
<gene>
    <name evidence="1" type="ORF">PFX98_21790</name>
</gene>